<feature type="transmembrane region" description="Helical" evidence="9">
    <location>
        <begin position="32"/>
        <end position="54"/>
    </location>
</feature>
<feature type="transmembrane region" description="Helical" evidence="9">
    <location>
        <begin position="162"/>
        <end position="183"/>
    </location>
</feature>
<evidence type="ECO:0000256" key="9">
    <source>
        <dbReference type="RuleBase" id="RU367007"/>
    </source>
</evidence>
<dbReference type="AlphaFoldDB" id="A0AAD5PB54"/>
<keyword evidence="8 9" id="KW-0472">Membrane</keyword>
<feature type="domain" description="Protein O-mannosyl-transferase C-terminal four TM" evidence="11">
    <location>
        <begin position="128"/>
        <end position="194"/>
    </location>
</feature>
<name>A0AAD5PB54_9FUNG</name>
<dbReference type="InterPro" id="IPR027005">
    <property type="entry name" value="PMT-like"/>
</dbReference>
<evidence type="ECO:0000256" key="7">
    <source>
        <dbReference type="ARBA" id="ARBA00022989"/>
    </source>
</evidence>
<comment type="similarity">
    <text evidence="3 9">Belongs to the glycosyltransferase 39 family.</text>
</comment>
<feature type="domain" description="ArnT-like N-terminal" evidence="10">
    <location>
        <begin position="3"/>
        <end position="60"/>
    </location>
</feature>
<comment type="caution">
    <text evidence="9">Lacks conserved residue(s) required for the propagation of feature annotation.</text>
</comment>
<keyword evidence="7 9" id="KW-1133">Transmembrane helix</keyword>
<dbReference type="Pfam" id="PF16192">
    <property type="entry name" value="PMT_4TMC"/>
    <property type="match status" value="1"/>
</dbReference>
<sequence>MEYGTSQQLRMSLPASTLAEMMILCDTAHLCISWFILLDSMLLFFTVCSTIFFISFRNERHRSCYVLYAYKRISNEFLERFFHISSTMWQSNNALIQDTDKDDKLSSTPTQWLPVSVNLRMCGWDDNNYLHHYFPGSYFNVLIVPFLLDNFTSHATPKKRKLVFTIAFTIVILTFVYLSPIAFGTSGPVRTYSAVASATMPIHSINGEYDCKSTCQITLFDDNNDTMSDYMIKSVFNNMPCQYVCNNNNLIGAYF</sequence>
<organism evidence="12 13">
    <name type="scientific">Phascolomyces articulosus</name>
    <dbReference type="NCBI Taxonomy" id="60185"/>
    <lineage>
        <taxon>Eukaryota</taxon>
        <taxon>Fungi</taxon>
        <taxon>Fungi incertae sedis</taxon>
        <taxon>Mucoromycota</taxon>
        <taxon>Mucoromycotina</taxon>
        <taxon>Mucoromycetes</taxon>
        <taxon>Mucorales</taxon>
        <taxon>Lichtheimiaceae</taxon>
        <taxon>Phascolomyces</taxon>
    </lineage>
</organism>
<proteinExistence type="inferred from homology"/>
<dbReference type="Proteomes" id="UP001209540">
    <property type="component" value="Unassembled WGS sequence"/>
</dbReference>
<evidence type="ECO:0000256" key="8">
    <source>
        <dbReference type="ARBA" id="ARBA00023136"/>
    </source>
</evidence>
<reference evidence="12" key="2">
    <citation type="submission" date="2023-02" db="EMBL/GenBank/DDBJ databases">
        <authorList>
            <consortium name="DOE Joint Genome Institute"/>
            <person name="Mondo S.J."/>
            <person name="Chang Y."/>
            <person name="Wang Y."/>
            <person name="Ahrendt S."/>
            <person name="Andreopoulos W."/>
            <person name="Barry K."/>
            <person name="Beard J."/>
            <person name="Benny G.L."/>
            <person name="Blankenship S."/>
            <person name="Bonito G."/>
            <person name="Cuomo C."/>
            <person name="Desiro A."/>
            <person name="Gervers K.A."/>
            <person name="Hundley H."/>
            <person name="Kuo A."/>
            <person name="LaButti K."/>
            <person name="Lang B.F."/>
            <person name="Lipzen A."/>
            <person name="O'Donnell K."/>
            <person name="Pangilinan J."/>
            <person name="Reynolds N."/>
            <person name="Sandor L."/>
            <person name="Smith M.W."/>
            <person name="Tsang A."/>
            <person name="Grigoriev I.V."/>
            <person name="Stajich J.E."/>
            <person name="Spatafora J.W."/>
        </authorList>
    </citation>
    <scope>NUCLEOTIDE SEQUENCE</scope>
    <source>
        <strain evidence="12">RSA 2281</strain>
    </source>
</reference>
<gene>
    <name evidence="12" type="ORF">BDA99DRAFT_587105</name>
</gene>
<evidence type="ECO:0000259" key="11">
    <source>
        <dbReference type="Pfam" id="PF16192"/>
    </source>
</evidence>
<keyword evidence="4 9" id="KW-0328">Glycosyltransferase</keyword>
<keyword evidence="5 9" id="KW-0808">Transferase</keyword>
<keyword evidence="9" id="KW-0256">Endoplasmic reticulum</keyword>
<dbReference type="Pfam" id="PF02366">
    <property type="entry name" value="PMT"/>
    <property type="match status" value="1"/>
</dbReference>
<comment type="pathway">
    <text evidence="2 9">Protein modification; protein glycosylation.</text>
</comment>
<dbReference type="InterPro" id="IPR032421">
    <property type="entry name" value="PMT_4TMC"/>
</dbReference>
<comment type="catalytic activity">
    <reaction evidence="9">
        <text>a di-trans,poly-cis-dolichyl beta-D-mannosyl phosphate + L-threonyl-[protein] = 3-O-(alpha-D-mannosyl)-L-threonyl-[protein] + a di-trans,poly-cis-dolichyl phosphate + H(+)</text>
        <dbReference type="Rhea" id="RHEA:53396"/>
        <dbReference type="Rhea" id="RHEA-COMP:11060"/>
        <dbReference type="Rhea" id="RHEA-COMP:13547"/>
        <dbReference type="Rhea" id="RHEA-COMP:19498"/>
        <dbReference type="Rhea" id="RHEA-COMP:19501"/>
        <dbReference type="ChEBI" id="CHEBI:15378"/>
        <dbReference type="ChEBI" id="CHEBI:30013"/>
        <dbReference type="ChEBI" id="CHEBI:57683"/>
        <dbReference type="ChEBI" id="CHEBI:58211"/>
        <dbReference type="ChEBI" id="CHEBI:137323"/>
        <dbReference type="EC" id="2.4.1.109"/>
    </reaction>
</comment>
<evidence type="ECO:0000256" key="2">
    <source>
        <dbReference type="ARBA" id="ARBA00004922"/>
    </source>
</evidence>
<evidence type="ECO:0000256" key="4">
    <source>
        <dbReference type="ARBA" id="ARBA00022676"/>
    </source>
</evidence>
<dbReference type="PANTHER" id="PTHR10050">
    <property type="entry name" value="DOLICHYL-PHOSPHATE-MANNOSE--PROTEIN MANNOSYLTRANSFERASE"/>
    <property type="match status" value="1"/>
</dbReference>
<dbReference type="GO" id="GO:0005789">
    <property type="term" value="C:endoplasmic reticulum membrane"/>
    <property type="evidence" value="ECO:0007669"/>
    <property type="project" value="UniProtKB-SubCell"/>
</dbReference>
<comment type="function">
    <text evidence="9">Transfers mannose from Dol-P-mannose to Ser or Thr residues on proteins.</text>
</comment>
<comment type="caution">
    <text evidence="12">The sequence shown here is derived from an EMBL/GenBank/DDBJ whole genome shotgun (WGS) entry which is preliminary data.</text>
</comment>
<dbReference type="GO" id="GO:0004169">
    <property type="term" value="F:dolichyl-phosphate-mannose-protein mannosyltransferase activity"/>
    <property type="evidence" value="ECO:0007669"/>
    <property type="project" value="UniProtKB-UniRule"/>
</dbReference>
<protein>
    <recommendedName>
        <fullName evidence="9">Dolichyl-phosphate-mannose--protein mannosyltransferase</fullName>
        <ecNumber evidence="9">2.4.1.109</ecNumber>
    </recommendedName>
</protein>
<reference evidence="12" key="1">
    <citation type="journal article" date="2022" name="IScience">
        <title>Evolution of zygomycete secretomes and the origins of terrestrial fungal ecologies.</title>
        <authorList>
            <person name="Chang Y."/>
            <person name="Wang Y."/>
            <person name="Mondo S."/>
            <person name="Ahrendt S."/>
            <person name="Andreopoulos W."/>
            <person name="Barry K."/>
            <person name="Beard J."/>
            <person name="Benny G.L."/>
            <person name="Blankenship S."/>
            <person name="Bonito G."/>
            <person name="Cuomo C."/>
            <person name="Desiro A."/>
            <person name="Gervers K.A."/>
            <person name="Hundley H."/>
            <person name="Kuo A."/>
            <person name="LaButti K."/>
            <person name="Lang B.F."/>
            <person name="Lipzen A."/>
            <person name="O'Donnell K."/>
            <person name="Pangilinan J."/>
            <person name="Reynolds N."/>
            <person name="Sandor L."/>
            <person name="Smith M.E."/>
            <person name="Tsang A."/>
            <person name="Grigoriev I.V."/>
            <person name="Stajich J.E."/>
            <person name="Spatafora J.W."/>
        </authorList>
    </citation>
    <scope>NUCLEOTIDE SEQUENCE</scope>
    <source>
        <strain evidence="12">RSA 2281</strain>
    </source>
</reference>
<comment type="subcellular location">
    <subcellularLocation>
        <location evidence="1">Endomembrane system</location>
        <topology evidence="1">Multi-pass membrane protein</topology>
    </subcellularLocation>
    <subcellularLocation>
        <location evidence="9">Endoplasmic reticulum membrane</location>
        <topology evidence="9">Multi-pass membrane protein</topology>
    </subcellularLocation>
</comment>
<evidence type="ECO:0000256" key="1">
    <source>
        <dbReference type="ARBA" id="ARBA00004127"/>
    </source>
</evidence>
<dbReference type="EMBL" id="JAIXMP010000025">
    <property type="protein sequence ID" value="KAI9253935.1"/>
    <property type="molecule type" value="Genomic_DNA"/>
</dbReference>
<evidence type="ECO:0000313" key="12">
    <source>
        <dbReference type="EMBL" id="KAI9253935.1"/>
    </source>
</evidence>
<dbReference type="InterPro" id="IPR003342">
    <property type="entry name" value="ArnT-like_N"/>
</dbReference>
<keyword evidence="6 9" id="KW-0812">Transmembrane</keyword>
<comment type="catalytic activity">
    <reaction evidence="9">
        <text>a di-trans,poly-cis-dolichyl beta-D-mannosyl phosphate + L-seryl-[protein] = 3-O-(alpha-D-mannosyl)-L-seryl-[protein] + a di-trans,poly-cis-dolichyl phosphate + H(+)</text>
        <dbReference type="Rhea" id="RHEA:17377"/>
        <dbReference type="Rhea" id="RHEA-COMP:9863"/>
        <dbReference type="Rhea" id="RHEA-COMP:13546"/>
        <dbReference type="Rhea" id="RHEA-COMP:19498"/>
        <dbReference type="Rhea" id="RHEA-COMP:19501"/>
        <dbReference type="ChEBI" id="CHEBI:15378"/>
        <dbReference type="ChEBI" id="CHEBI:29999"/>
        <dbReference type="ChEBI" id="CHEBI:57683"/>
        <dbReference type="ChEBI" id="CHEBI:58211"/>
        <dbReference type="ChEBI" id="CHEBI:137321"/>
        <dbReference type="EC" id="2.4.1.109"/>
    </reaction>
</comment>
<dbReference type="PANTHER" id="PTHR10050:SF46">
    <property type="entry name" value="PROTEIN O-MANNOSYL-TRANSFERASE 2"/>
    <property type="match status" value="1"/>
</dbReference>
<dbReference type="EC" id="2.4.1.109" evidence="9"/>
<evidence type="ECO:0000313" key="13">
    <source>
        <dbReference type="Proteomes" id="UP001209540"/>
    </source>
</evidence>
<evidence type="ECO:0000256" key="5">
    <source>
        <dbReference type="ARBA" id="ARBA00022679"/>
    </source>
</evidence>
<keyword evidence="13" id="KW-1185">Reference proteome</keyword>
<evidence type="ECO:0000256" key="6">
    <source>
        <dbReference type="ARBA" id="ARBA00022692"/>
    </source>
</evidence>
<evidence type="ECO:0000256" key="3">
    <source>
        <dbReference type="ARBA" id="ARBA00007222"/>
    </source>
</evidence>
<accession>A0AAD5PB54</accession>
<evidence type="ECO:0000259" key="10">
    <source>
        <dbReference type="Pfam" id="PF02366"/>
    </source>
</evidence>